<keyword evidence="3" id="KW-1185">Reference proteome</keyword>
<accession>A0A7H0GKD2</accession>
<evidence type="ECO:0000313" key="3">
    <source>
        <dbReference type="Proteomes" id="UP000516028"/>
    </source>
</evidence>
<name>A0A7H0GKD2_9BURK</name>
<dbReference type="EMBL" id="CP060783">
    <property type="protein sequence ID" value="QNP48748.1"/>
    <property type="molecule type" value="Genomic_DNA"/>
</dbReference>
<evidence type="ECO:0000256" key="1">
    <source>
        <dbReference type="SAM" id="MobiDB-lite"/>
    </source>
</evidence>
<feature type="compositionally biased region" description="Low complexity" evidence="1">
    <location>
        <begin position="52"/>
        <end position="63"/>
    </location>
</feature>
<dbReference type="Proteomes" id="UP000516028">
    <property type="component" value="Chromosome"/>
</dbReference>
<protein>
    <submittedName>
        <fullName evidence="2">Uncharacterized protein</fullName>
    </submittedName>
</protein>
<proteinExistence type="predicted"/>
<feature type="region of interest" description="Disordered" evidence="1">
    <location>
        <begin position="29"/>
        <end position="80"/>
    </location>
</feature>
<evidence type="ECO:0000313" key="2">
    <source>
        <dbReference type="EMBL" id="QNP48748.1"/>
    </source>
</evidence>
<reference evidence="2 3" key="1">
    <citation type="submission" date="2020-08" db="EMBL/GenBank/DDBJ databases">
        <title>Genome sequence of Diaphorobacter aerolatus KACC 16536T.</title>
        <authorList>
            <person name="Hyun D.-W."/>
            <person name="Bae J.-W."/>
        </authorList>
    </citation>
    <scope>NUCLEOTIDE SEQUENCE [LARGE SCALE GENOMIC DNA]</scope>
    <source>
        <strain evidence="2 3">KACC 16536</strain>
    </source>
</reference>
<dbReference type="KEGG" id="daer:H9K75_00355"/>
<gene>
    <name evidence="2" type="ORF">H9K75_00355</name>
</gene>
<dbReference type="AlphaFoldDB" id="A0A7H0GKD2"/>
<organism evidence="2 3">
    <name type="scientific">Diaphorobacter aerolatus</name>
    <dbReference type="NCBI Taxonomy" id="1288495"/>
    <lineage>
        <taxon>Bacteria</taxon>
        <taxon>Pseudomonadati</taxon>
        <taxon>Pseudomonadota</taxon>
        <taxon>Betaproteobacteria</taxon>
        <taxon>Burkholderiales</taxon>
        <taxon>Comamonadaceae</taxon>
        <taxon>Diaphorobacter</taxon>
    </lineage>
</organism>
<dbReference type="RefSeq" id="WP_187724343.1">
    <property type="nucleotide sequence ID" value="NZ_CP060783.1"/>
</dbReference>
<sequence>MRFGIGLIGLLVALAIVAVLAKKQVAATRVSVPVQQSAPVDGASAPKNAREQSQQIQEQFKQQLDSAMQQQQERIDKEAP</sequence>